<evidence type="ECO:0008006" key="3">
    <source>
        <dbReference type="Google" id="ProtNLM"/>
    </source>
</evidence>
<dbReference type="KEGG" id="pes:SOPEG_0597"/>
<reference evidence="1 2" key="1">
    <citation type="journal article" date="2014" name="Genome Biol. Evol.">
        <title>Genome degeneration and adaptation in a nascent stage of symbiosis.</title>
        <authorList>
            <person name="Oakeson K.F."/>
            <person name="Gil R."/>
            <person name="Clayton A.L."/>
            <person name="Dunn D.M."/>
            <person name="von Niederhausern A.C."/>
            <person name="Hamil C."/>
            <person name="Aoyagi A."/>
            <person name="Duval B."/>
            <person name="Baca A."/>
            <person name="Silva F.J."/>
            <person name="Vallier A."/>
            <person name="Jackson D.G."/>
            <person name="Latorre A."/>
            <person name="Weiss R.B."/>
            <person name="Heddi A."/>
            <person name="Moya A."/>
            <person name="Dale C."/>
        </authorList>
    </citation>
    <scope>NUCLEOTIDE SEQUENCE [LARGE SCALE GENOMIC DNA]</scope>
    <source>
        <strain evidence="2">none</strain>
    </source>
</reference>
<dbReference type="eggNOG" id="COG3566">
    <property type="taxonomic scope" value="Bacteria"/>
</dbReference>
<evidence type="ECO:0000313" key="1">
    <source>
        <dbReference type="EMBL" id="AHF73147.1"/>
    </source>
</evidence>
<dbReference type="InterPro" id="IPR016913">
    <property type="entry name" value="UCP029215"/>
</dbReference>
<keyword evidence="2" id="KW-1185">Reference proteome</keyword>
<dbReference type="Pfam" id="PF09979">
    <property type="entry name" value="DUF2213"/>
    <property type="match status" value="1"/>
</dbReference>
<dbReference type="STRING" id="2342.SOPEG_0597"/>
<dbReference type="PATRIC" id="fig|2342.5.peg.618"/>
<evidence type="ECO:0000313" key="2">
    <source>
        <dbReference type="Proteomes" id="UP000019025"/>
    </source>
</evidence>
<gene>
    <name evidence="1" type="ORF">SOPEG_0597</name>
</gene>
<protein>
    <recommendedName>
        <fullName evidence="3">Phage protein</fullName>
    </recommendedName>
</protein>
<name>W0HKW2_9GAMM</name>
<dbReference type="Proteomes" id="UP000019025">
    <property type="component" value="Chromosome"/>
</dbReference>
<dbReference type="AlphaFoldDB" id="W0HKW2"/>
<organism evidence="1 2">
    <name type="scientific">Candidatus Sodalis pierantonii str. SOPE</name>
    <dbReference type="NCBI Taxonomy" id="2342"/>
    <lineage>
        <taxon>Bacteria</taxon>
        <taxon>Pseudomonadati</taxon>
        <taxon>Pseudomonadota</taxon>
        <taxon>Gammaproteobacteria</taxon>
        <taxon>Enterobacterales</taxon>
        <taxon>Bruguierivoracaceae</taxon>
        <taxon>Sodalis</taxon>
    </lineage>
</organism>
<dbReference type="RefSeq" id="WP_025244263.1">
    <property type="nucleotide sequence ID" value="NZ_CP006568.1"/>
</dbReference>
<sequence length="434" mass="46760">MTTERLAFDRRSVRHFDKVGRLQVARSAISKANVCGYYGREIPQSDVLGLKPDKLYMLYRDPDELRQGAPTFNTIPVLCRHQPDYPGAPAREYRCGTTHASSEFDGTYLVNGLSIWDNAAIAGIETGEQRELSSSYAYVADMTPGKTPDGVRYDGVMRQIVGNHVALVGDGRAGSDVLVFDSLPQELQHMKLNRKGVAMRAALGAYLRPRLAQDASPKDLTRLVGAHQRPNAIANAVKAVFGEHLAQDMEIEPAELAELMEAAAAVVEPEEAAPALDNDNPLDTVLALLSDKVPEAVLEKIRAALMPAADDAPEPPAPDTVSKPAMDAAIKQATDSATRAAAENFRAVRMAESDGRPLIGEVVAMDSAEEVYRTALAQVGIETDGVHPSAYRSMVKYAVEQKQAVATPRIAMDTAAASSFAADFPSAGKLKRGY</sequence>
<proteinExistence type="predicted"/>
<dbReference type="HOGENOM" id="CLU_032969_1_0_6"/>
<dbReference type="EMBL" id="CP006568">
    <property type="protein sequence ID" value="AHF73147.1"/>
    <property type="molecule type" value="Genomic_DNA"/>
</dbReference>
<accession>W0HKW2</accession>